<dbReference type="SUPFAM" id="SSF88946">
    <property type="entry name" value="Sigma2 domain of RNA polymerase sigma factors"/>
    <property type="match status" value="1"/>
</dbReference>
<evidence type="ECO:0000256" key="4">
    <source>
        <dbReference type="ARBA" id="ARBA00023125"/>
    </source>
</evidence>
<keyword evidence="4" id="KW-0238">DNA-binding</keyword>
<reference evidence="11" key="2">
    <citation type="submission" date="2016-11" db="EMBL/GenBank/DDBJ databases">
        <authorList>
            <person name="Varghese N."/>
            <person name="Submissions S."/>
        </authorList>
    </citation>
    <scope>NUCLEOTIDE SEQUENCE [LARGE SCALE GENOMIC DNA]</scope>
    <source>
        <strain evidence="11">C3</strain>
    </source>
</reference>
<evidence type="ECO:0000256" key="2">
    <source>
        <dbReference type="ARBA" id="ARBA00023015"/>
    </source>
</evidence>
<evidence type="ECO:0000259" key="7">
    <source>
        <dbReference type="Pfam" id="PF08281"/>
    </source>
</evidence>
<dbReference type="NCBIfam" id="TIGR02937">
    <property type="entry name" value="sigma70-ECF"/>
    <property type="match status" value="1"/>
</dbReference>
<evidence type="ECO:0000313" key="13">
    <source>
        <dbReference type="Proteomes" id="UP000183843"/>
    </source>
</evidence>
<dbReference type="AlphaFoldDB" id="A0A1K1PSJ1"/>
<evidence type="ECO:0000313" key="11">
    <source>
        <dbReference type="Proteomes" id="UP000182958"/>
    </source>
</evidence>
<dbReference type="Proteomes" id="UP000182958">
    <property type="component" value="Unassembled WGS sequence"/>
</dbReference>
<evidence type="ECO:0000313" key="9">
    <source>
        <dbReference type="EMBL" id="SFB15131.1"/>
    </source>
</evidence>
<dbReference type="Proteomes" id="UP000183843">
    <property type="component" value="Unassembled WGS sequence"/>
</dbReference>
<dbReference type="EMBL" id="FPJA01000009">
    <property type="protein sequence ID" value="SFW50599.1"/>
    <property type="molecule type" value="Genomic_DNA"/>
</dbReference>
<dbReference type="SUPFAM" id="SSF88659">
    <property type="entry name" value="Sigma3 and sigma4 domains of RNA polymerase sigma factors"/>
    <property type="match status" value="1"/>
</dbReference>
<dbReference type="InterPro" id="IPR039425">
    <property type="entry name" value="RNA_pol_sigma-70-like"/>
</dbReference>
<evidence type="ECO:0000313" key="12">
    <source>
        <dbReference type="Proteomes" id="UP000183469"/>
    </source>
</evidence>
<keyword evidence="5" id="KW-0804">Transcription</keyword>
<protein>
    <submittedName>
        <fullName evidence="10">RNA polymerase sigma-70 factor, ECF subfamily</fullName>
    </submittedName>
</protein>
<dbReference type="GO" id="GO:0003677">
    <property type="term" value="F:DNA binding"/>
    <property type="evidence" value="ECO:0007669"/>
    <property type="project" value="UniProtKB-KW"/>
</dbReference>
<evidence type="ECO:0000256" key="3">
    <source>
        <dbReference type="ARBA" id="ARBA00023082"/>
    </source>
</evidence>
<name>A0A1K1PSJ1_SELRU</name>
<keyword evidence="2" id="KW-0805">Transcription regulation</keyword>
<evidence type="ECO:0000313" key="10">
    <source>
        <dbReference type="EMBL" id="SFW50599.1"/>
    </source>
</evidence>
<evidence type="ECO:0000256" key="1">
    <source>
        <dbReference type="ARBA" id="ARBA00010641"/>
    </source>
</evidence>
<feature type="domain" description="RNA polymerase sigma-70 region 2" evidence="6">
    <location>
        <begin position="25"/>
        <end position="89"/>
    </location>
</feature>
<dbReference type="GO" id="GO:0006352">
    <property type="term" value="P:DNA-templated transcription initiation"/>
    <property type="evidence" value="ECO:0007669"/>
    <property type="project" value="InterPro"/>
</dbReference>
<gene>
    <name evidence="10" type="ORF">SAMN02910323_2151</name>
    <name evidence="9" type="ORF">SAMN05216587_11716</name>
    <name evidence="8" type="ORF">SAMN05660648_01458</name>
</gene>
<keyword evidence="11" id="KW-1185">Reference proteome</keyword>
<dbReference type="InterPro" id="IPR036388">
    <property type="entry name" value="WH-like_DNA-bd_sf"/>
</dbReference>
<comment type="similarity">
    <text evidence="1">Belongs to the sigma-70 factor family. ECF subfamily.</text>
</comment>
<dbReference type="InterPro" id="IPR014284">
    <property type="entry name" value="RNA_pol_sigma-70_dom"/>
</dbReference>
<dbReference type="InterPro" id="IPR013324">
    <property type="entry name" value="RNA_pol_sigma_r3/r4-like"/>
</dbReference>
<organism evidence="10 11">
    <name type="scientific">Selenomonas ruminantium</name>
    <dbReference type="NCBI Taxonomy" id="971"/>
    <lineage>
        <taxon>Bacteria</taxon>
        <taxon>Bacillati</taxon>
        <taxon>Bacillota</taxon>
        <taxon>Negativicutes</taxon>
        <taxon>Selenomonadales</taxon>
        <taxon>Selenomonadaceae</taxon>
        <taxon>Selenomonas</taxon>
    </lineage>
</organism>
<dbReference type="CDD" id="cd06171">
    <property type="entry name" value="Sigma70_r4"/>
    <property type="match status" value="1"/>
</dbReference>
<dbReference type="Proteomes" id="UP000183469">
    <property type="component" value="Unassembled WGS sequence"/>
</dbReference>
<dbReference type="InterPro" id="IPR013249">
    <property type="entry name" value="RNA_pol_sigma70_r4_t2"/>
</dbReference>
<dbReference type="GO" id="GO:0016987">
    <property type="term" value="F:sigma factor activity"/>
    <property type="evidence" value="ECO:0007669"/>
    <property type="project" value="UniProtKB-KW"/>
</dbReference>
<evidence type="ECO:0000313" key="8">
    <source>
        <dbReference type="EMBL" id="SDZ97712.1"/>
    </source>
</evidence>
<reference evidence="10" key="3">
    <citation type="submission" date="2016-11" db="EMBL/GenBank/DDBJ databases">
        <authorList>
            <person name="Jaros S."/>
            <person name="Januszkiewicz K."/>
            <person name="Wedrychowicz H."/>
        </authorList>
    </citation>
    <scope>NUCLEOTIDE SEQUENCE [LARGE SCALE GENOMIC DNA]</scope>
    <source>
        <strain evidence="10">C3</strain>
    </source>
</reference>
<dbReference type="PANTHER" id="PTHR43133">
    <property type="entry name" value="RNA POLYMERASE ECF-TYPE SIGMA FACTO"/>
    <property type="match status" value="1"/>
</dbReference>
<dbReference type="InterPro" id="IPR013325">
    <property type="entry name" value="RNA_pol_sigma_r2"/>
</dbReference>
<dbReference type="PANTHER" id="PTHR43133:SF8">
    <property type="entry name" value="RNA POLYMERASE SIGMA FACTOR HI_1459-RELATED"/>
    <property type="match status" value="1"/>
</dbReference>
<dbReference type="EMBL" id="FNQG01000005">
    <property type="protein sequence ID" value="SDZ97712.1"/>
    <property type="molecule type" value="Genomic_DNA"/>
</dbReference>
<dbReference type="Gene3D" id="1.10.10.10">
    <property type="entry name" value="Winged helix-like DNA-binding domain superfamily/Winged helix DNA-binding domain"/>
    <property type="match status" value="1"/>
</dbReference>
<accession>A0A1K1PSJ1</accession>
<reference evidence="12 13" key="1">
    <citation type="submission" date="2016-10" db="EMBL/GenBank/DDBJ databases">
        <authorList>
            <person name="de Groot N.N."/>
        </authorList>
    </citation>
    <scope>NUCLEOTIDE SEQUENCE [LARGE SCALE GENOMIC DNA]</scope>
    <source>
        <strain evidence="8 12">DSM 2872</strain>
        <strain evidence="9 13">L14</strain>
    </source>
</reference>
<dbReference type="Pfam" id="PF08281">
    <property type="entry name" value="Sigma70_r4_2"/>
    <property type="match status" value="1"/>
</dbReference>
<dbReference type="InterPro" id="IPR007627">
    <property type="entry name" value="RNA_pol_sigma70_r2"/>
</dbReference>
<feature type="domain" description="RNA polymerase sigma factor 70 region 4 type 2" evidence="7">
    <location>
        <begin position="124"/>
        <end position="175"/>
    </location>
</feature>
<dbReference type="Pfam" id="PF04542">
    <property type="entry name" value="Sigma70_r2"/>
    <property type="match status" value="1"/>
</dbReference>
<dbReference type="Gene3D" id="1.10.1740.10">
    <property type="match status" value="1"/>
</dbReference>
<dbReference type="OrthoDB" id="9784984at2"/>
<sequence length="184" mass="21519">MTKDIAYWSQVAQNAVKDEQAFTELYEHYFPRVYQYLLKKTCDHHLADELVEKTFISMYEKLSQYDPDKGAFSTWLFRIAQNALNKHFGSKAVTMHATWEDNFDPAADTATPEQQTLNTEEMTELREAIMQLSEREQRILEMTYWLDMKSGEVAKALGMTPDNVRHVLMEARKKLRVLLSAKEN</sequence>
<evidence type="ECO:0000259" key="6">
    <source>
        <dbReference type="Pfam" id="PF04542"/>
    </source>
</evidence>
<dbReference type="RefSeq" id="WP_026761194.1">
    <property type="nucleotide sequence ID" value="NZ_FNQG01000005.1"/>
</dbReference>
<proteinExistence type="inferred from homology"/>
<keyword evidence="3" id="KW-0731">Sigma factor</keyword>
<dbReference type="EMBL" id="FOJX01000017">
    <property type="protein sequence ID" value="SFB15131.1"/>
    <property type="molecule type" value="Genomic_DNA"/>
</dbReference>
<evidence type="ECO:0000256" key="5">
    <source>
        <dbReference type="ARBA" id="ARBA00023163"/>
    </source>
</evidence>